<dbReference type="Proteomes" id="UP000046395">
    <property type="component" value="Unassembled WGS sequence"/>
</dbReference>
<sequence length="162" mass="18408">MEELNLLNRFVGTNFEMATKFLILAAAAFCPIAQAFLLNRAKSVDIVEATKGALHRADWKNREPFWRRVVDLLSVEKNKNSHETTFSAIYTNCTITSYPEFVFEDFTKHPRLEQAHMKMINDGNECRPLTGAPMLLCHVTCQIPCTLAKAVVECEQLIDTEV</sequence>
<reference evidence="3" key="1">
    <citation type="submission" date="2019-12" db="UniProtKB">
        <authorList>
            <consortium name="WormBaseParasite"/>
        </authorList>
    </citation>
    <scope>IDENTIFICATION</scope>
</reference>
<evidence type="ECO:0000313" key="2">
    <source>
        <dbReference type="Proteomes" id="UP000046395"/>
    </source>
</evidence>
<keyword evidence="1" id="KW-1133">Transmembrane helix</keyword>
<name>A0A5S6QI75_TRIMR</name>
<organism evidence="2 3">
    <name type="scientific">Trichuris muris</name>
    <name type="common">Mouse whipworm</name>
    <dbReference type="NCBI Taxonomy" id="70415"/>
    <lineage>
        <taxon>Eukaryota</taxon>
        <taxon>Metazoa</taxon>
        <taxon>Ecdysozoa</taxon>
        <taxon>Nematoda</taxon>
        <taxon>Enoplea</taxon>
        <taxon>Dorylaimia</taxon>
        <taxon>Trichinellida</taxon>
        <taxon>Trichuridae</taxon>
        <taxon>Trichuris</taxon>
    </lineage>
</organism>
<evidence type="ECO:0000256" key="1">
    <source>
        <dbReference type="SAM" id="Phobius"/>
    </source>
</evidence>
<accession>A0A5S6QI75</accession>
<dbReference type="AlphaFoldDB" id="A0A5S6QI75"/>
<keyword evidence="1" id="KW-0812">Transmembrane</keyword>
<dbReference type="WBParaSite" id="TMUE_2000006869.1">
    <property type="protein sequence ID" value="TMUE_2000006869.1"/>
    <property type="gene ID" value="WBGene00293017"/>
</dbReference>
<protein>
    <submittedName>
        <fullName evidence="3">Uncharacterized protein</fullName>
    </submittedName>
</protein>
<feature type="transmembrane region" description="Helical" evidence="1">
    <location>
        <begin position="20"/>
        <end position="38"/>
    </location>
</feature>
<evidence type="ECO:0000313" key="3">
    <source>
        <dbReference type="WBParaSite" id="TMUE_2000006869.1"/>
    </source>
</evidence>
<proteinExistence type="predicted"/>
<keyword evidence="1" id="KW-0472">Membrane</keyword>
<keyword evidence="2" id="KW-1185">Reference proteome</keyword>